<dbReference type="Gene3D" id="3.60.15.10">
    <property type="entry name" value="Ribonuclease Z/Hydroxyacylglutathione hydrolase-like"/>
    <property type="match status" value="1"/>
</dbReference>
<dbReference type="PANTHER" id="PTHR42951">
    <property type="entry name" value="METALLO-BETA-LACTAMASE DOMAIN-CONTAINING"/>
    <property type="match status" value="1"/>
</dbReference>
<evidence type="ECO:0000313" key="3">
    <source>
        <dbReference type="EMBL" id="MBD1223066.1"/>
    </source>
</evidence>
<gene>
    <name evidence="2" type="ORF">BME96_01900</name>
    <name evidence="3" type="ORF">IC602_10665</name>
</gene>
<name>A0AAC9NJP7_VIRHA</name>
<dbReference type="RefSeq" id="WP_019379133.1">
    <property type="nucleotide sequence ID" value="NZ_CP017962.1"/>
</dbReference>
<dbReference type="InterPro" id="IPR050855">
    <property type="entry name" value="NDM-1-like"/>
</dbReference>
<evidence type="ECO:0000313" key="4">
    <source>
        <dbReference type="Proteomes" id="UP000182945"/>
    </source>
</evidence>
<dbReference type="Proteomes" id="UP000182945">
    <property type="component" value="Chromosome"/>
</dbReference>
<dbReference type="EMBL" id="JACWEZ010000005">
    <property type="protein sequence ID" value="MBD1223066.1"/>
    <property type="molecule type" value="Genomic_DNA"/>
</dbReference>
<evidence type="ECO:0000313" key="5">
    <source>
        <dbReference type="Proteomes" id="UP000621631"/>
    </source>
</evidence>
<organism evidence="2 4">
    <name type="scientific">Virgibacillus halodenitrificans</name>
    <name type="common">Bacillus halodenitrificans</name>
    <dbReference type="NCBI Taxonomy" id="1482"/>
    <lineage>
        <taxon>Bacteria</taxon>
        <taxon>Bacillati</taxon>
        <taxon>Bacillota</taxon>
        <taxon>Bacilli</taxon>
        <taxon>Bacillales</taxon>
        <taxon>Bacillaceae</taxon>
        <taxon>Virgibacillus</taxon>
    </lineage>
</organism>
<dbReference type="InterPro" id="IPR036866">
    <property type="entry name" value="RibonucZ/Hydroxyglut_hydro"/>
</dbReference>
<dbReference type="SMART" id="SM00849">
    <property type="entry name" value="Lactamase_B"/>
    <property type="match status" value="1"/>
</dbReference>
<dbReference type="InterPro" id="IPR001279">
    <property type="entry name" value="Metallo-B-lactamas"/>
</dbReference>
<keyword evidence="5" id="KW-1185">Reference proteome</keyword>
<dbReference type="PANTHER" id="PTHR42951:SF17">
    <property type="entry name" value="METALLO-BETA-LACTAMASE DOMAIN-CONTAINING PROTEIN"/>
    <property type="match status" value="1"/>
</dbReference>
<sequence length="288" mass="31766">MDQESNIREHKNFIPMTSITSGGGIQVKSDVYYYTDQIANFCFIGYPEKGDWVLVDAGLPNAAPEIKSVVVDRFGRGSKPSAIILTHGHFDHVGGLADLIDEWEVPVYAHPLELPYLQGQKNYPEPDTSVEGGLLAKISSVYPNEAIDLGDAVQPLPNDHRVPGLNDWTWIHTPGHSPGHVSFYRESDSLLLSGDALITVRQDSFYKVLMQQEEVNGPPRYLTTDWQAAKASVEKLAELKPETVIPGHGTVMKGKKLAVGLEKLVNNFDEMAVPEYGKFVDGESPNSH</sequence>
<feature type="domain" description="Metallo-beta-lactamase" evidence="1">
    <location>
        <begin position="38"/>
        <end position="248"/>
    </location>
</feature>
<reference evidence="2 4" key="1">
    <citation type="submission" date="2016-11" db="EMBL/GenBank/DDBJ databases">
        <title>Complete genome sequencing of Virgibacillus halodenitrificans PDB-F2.</title>
        <authorList>
            <person name="Sun Z."/>
            <person name="Zhou Y."/>
            <person name="Li H."/>
        </authorList>
    </citation>
    <scope>NUCLEOTIDE SEQUENCE [LARGE SCALE GENOMIC DNA]</scope>
    <source>
        <strain evidence="2 4">PDB-F2</strain>
    </source>
</reference>
<dbReference type="Proteomes" id="UP000621631">
    <property type="component" value="Unassembled WGS sequence"/>
</dbReference>
<protein>
    <submittedName>
        <fullName evidence="2">MBL fold metallo-hydrolase</fullName>
    </submittedName>
</protein>
<proteinExistence type="predicted"/>
<evidence type="ECO:0000259" key="1">
    <source>
        <dbReference type="SMART" id="SM00849"/>
    </source>
</evidence>
<dbReference type="KEGG" id="vhl:BME96_01900"/>
<reference evidence="3 5" key="2">
    <citation type="submission" date="2020-09" db="EMBL/GenBank/DDBJ databases">
        <title>Draft Genome Sequences of Oil-Oxidizing Bacteria Halomonas titanicae, Marinobacter lutaoensis, and Virgibacillus halodenitrificans Isolated from Highly Saline Environments.</title>
        <authorList>
            <person name="Grouzdev D.S."/>
            <person name="Sokolova D.S."/>
            <person name="Semenova E.M."/>
            <person name="Borzenkov I.A."/>
            <person name="Bidzhieva S.K."/>
            <person name="Poltaraus A.B."/>
            <person name="Nazina T.N."/>
        </authorList>
    </citation>
    <scope>NUCLEOTIDE SEQUENCE [LARGE SCALE GENOMIC DNA]</scope>
    <source>
        <strain evidence="3 5">VKM B-3472D</strain>
    </source>
</reference>
<dbReference type="CDD" id="cd07721">
    <property type="entry name" value="yflN-like_MBL-fold"/>
    <property type="match status" value="1"/>
</dbReference>
<dbReference type="SUPFAM" id="SSF56281">
    <property type="entry name" value="Metallo-hydrolase/oxidoreductase"/>
    <property type="match status" value="1"/>
</dbReference>
<evidence type="ECO:0000313" key="2">
    <source>
        <dbReference type="EMBL" id="APC47020.1"/>
    </source>
</evidence>
<dbReference type="GeneID" id="71513132"/>
<dbReference type="Pfam" id="PF00753">
    <property type="entry name" value="Lactamase_B"/>
    <property type="match status" value="1"/>
</dbReference>
<dbReference type="EMBL" id="CP017962">
    <property type="protein sequence ID" value="APC47020.1"/>
    <property type="molecule type" value="Genomic_DNA"/>
</dbReference>
<accession>A0AAC9NJP7</accession>
<dbReference type="AlphaFoldDB" id="A0AAC9NJP7"/>